<dbReference type="PANTHER" id="PTHR22538">
    <property type="entry name" value="CILIA- AND FLAGELLA-ASSOCIATED PROTEIN 74"/>
    <property type="match status" value="1"/>
</dbReference>
<dbReference type="GO" id="GO:0022857">
    <property type="term" value="F:transmembrane transporter activity"/>
    <property type="evidence" value="ECO:0007669"/>
    <property type="project" value="InterPro"/>
</dbReference>
<dbReference type="EMBL" id="JAENGZ010000963">
    <property type="protein sequence ID" value="KAG6951958.1"/>
    <property type="molecule type" value="Genomic_DNA"/>
</dbReference>
<organism evidence="6 7">
    <name type="scientific">Phytophthora cactorum</name>
    <dbReference type="NCBI Taxonomy" id="29920"/>
    <lineage>
        <taxon>Eukaryota</taxon>
        <taxon>Sar</taxon>
        <taxon>Stramenopiles</taxon>
        <taxon>Oomycota</taxon>
        <taxon>Peronosporomycetes</taxon>
        <taxon>Peronosporales</taxon>
        <taxon>Peronosporaceae</taxon>
        <taxon>Phytophthora</taxon>
    </lineage>
</organism>
<proteinExistence type="predicted"/>
<evidence type="ECO:0000256" key="4">
    <source>
        <dbReference type="ARBA" id="ARBA00023136"/>
    </source>
</evidence>
<name>A0A8T1U432_9STRA</name>
<feature type="transmembrane region" description="Helical" evidence="5">
    <location>
        <begin position="1532"/>
        <end position="1551"/>
    </location>
</feature>
<comment type="caution">
    <text evidence="6">The sequence shown here is derived from an EMBL/GenBank/DDBJ whole genome shotgun (WGS) entry which is preliminary data.</text>
</comment>
<dbReference type="Pfam" id="PF13520">
    <property type="entry name" value="AA_permease_2"/>
    <property type="match status" value="1"/>
</dbReference>
<feature type="non-terminal residue" evidence="6">
    <location>
        <position position="1"/>
    </location>
</feature>
<feature type="transmembrane region" description="Helical" evidence="5">
    <location>
        <begin position="1153"/>
        <end position="1172"/>
    </location>
</feature>
<evidence type="ECO:0000256" key="2">
    <source>
        <dbReference type="ARBA" id="ARBA00022692"/>
    </source>
</evidence>
<dbReference type="VEuPathDB" id="FungiDB:PC110_g7635"/>
<feature type="transmembrane region" description="Helical" evidence="5">
    <location>
        <begin position="1198"/>
        <end position="1218"/>
    </location>
</feature>
<dbReference type="OrthoDB" id="1718410at2759"/>
<feature type="transmembrane region" description="Helical" evidence="5">
    <location>
        <begin position="1505"/>
        <end position="1526"/>
    </location>
</feature>
<feature type="transmembrane region" description="Helical" evidence="5">
    <location>
        <begin position="1348"/>
        <end position="1368"/>
    </location>
</feature>
<evidence type="ECO:0000313" key="6">
    <source>
        <dbReference type="EMBL" id="KAG6951958.1"/>
    </source>
</evidence>
<keyword evidence="3 5" id="KW-1133">Transmembrane helix</keyword>
<evidence type="ECO:0000256" key="3">
    <source>
        <dbReference type="ARBA" id="ARBA00022989"/>
    </source>
</evidence>
<evidence type="ECO:0000256" key="1">
    <source>
        <dbReference type="ARBA" id="ARBA00004141"/>
    </source>
</evidence>
<evidence type="ECO:0000313" key="7">
    <source>
        <dbReference type="Proteomes" id="UP000688947"/>
    </source>
</evidence>
<sequence length="1724" mass="186632">AIVFAALLAFAAAQNSVVQEDTTASWPSLNFQFSIRRTATEVHGQSAFSVLANPIVSSDTTSVLYNTFTSFAEDGMLFNYSLVDGVAYVSHSFLDGSENPQVQCMDTNMLPPVNAIVAALSNAEVVATILASNGKAISCSSGNSFRTSVNGIEFGLCFSSSSGFMMYGSDMDIKVEYAEKNTPILAPKMDKNAKTACEIVSSPSSVTSIGKSLLTGEEIVVDARNLMAAFDFSMDESCSCKSEPRPCVFIHGLGVLTEEEENLDTYDYWGNMTGHTPCCSTTKYAVLNTVNNSWTDHIQQQKVCDHILEVSETSKGRKVSDTIIVSHSMGGLMVAGAIANGLCSLDKSTTWVSTGSPITGSMASDYFQESCKDQTNLFMEKFVETTGFCPADDGIKSLAYIHERYSNPILDVAYEAAQRAYRDNVYALMCSNSYSGIISSYQVGFWALGSVVSHKSPVLSLSAQATGSRLNPVHTLEQRQPRELQAQAGDSEWPSLRFYFTTKRSSMTLHGHSNFSVLARPVLSVKGDDNAGTRVLYDSFASFSEGLAEYNYTTIDGVAYVSRNFPDVDTPLVQCVDSQSVVVPSINSIVSALSEAAAVSSISASNSSTTACSSGSMFKVAVNDIDFGVCASGSSGFAMYGSDIDVKVDYLASQVEILPPKANTGTTDKCKAVAVPTSVSAIGRSLLTGALVSSDSTRMLKAETDFLLDDSCSCKSKPRPCIFVHGLGIRKEEPKNADERPKYWGDLTDHAPCCTSMKYAVLDSIKYSWTDKSQQQKVCDRMLAVSKTSRESTISDTIIVSHSMGGLMVAGAIATGTCSFAPSSTWVSTASPMTGSMASDYFQDSCKDDTNLFMETFVDLTGLCPAGDGIQSLAYQNETYSSKELDAAYVAAQEAYRRNVYALMCSNKYTGIYSIEHLQYWTLGNMVPHKSDKNDGMVEFQSCASGIPESKFGSTYRDKFYATNLNHADAAFRHGDSLLDTAKMPVKWFECLLHLPIRREGLIRNSLPGTGPETPPPISFFLFPDKAPQVKTMDQETNTNGALLAPSPTPFYRRASSPKLVSGTSSQALNLRRRKIEIEVVDKGPKGPTWQFPGFGTSEHVLVPQSELADIQLELDKPRSFLGELPATAICGNDILSSVLYSASSVAAKSGKLMPIPLIMVSTVLFSFRFIYEEVVTAIPMNGGTYNALLNTTSKRTAAVAACLSILSYVATGVVSATSGVRYLNNQVEIPIVGCTIILLGAFALLSALGTAESSRVAVVIFLHHIVVLSILFVSCIVYGVQHSHIFTNNMHTELPEVDFAGSILDGNVFTSIFFGFGASMLGITGFESSSNYVEEQAPGVFRKTLRNMWALVTFFNIGLGAGILAVLPLGGDDGIYTHGDALLAKVGHVAVGSWFETWVCIDAFVVLSGAVLTSYVGICGLVQRLSSDRVLPAFLANKNKLRGTNHNIIGIYFLLASSLVLILNADASTVNGVYTYAFLGLMAMFSCACMLLKGKRSEIPRDIHASWTVVIVGFLLVVVGIFANLLGDPSVLMYFAIYFIVVMLVIFIMFERVTILRVVLVFLQSVAPSRMGKEIIIGMVDDGTPEVEHTGARGGRTIARTIVSIRNAPIVFFCKVPDLTIINKAIIYVRRNEQTHTLRIVHVFADEEAGAPVLAAFREMAALFDSMYPKIRVDFVSVHGEFGPTMIEWLSRSMNVPRNMMFITQPDILSAERVSMAGVRVIT</sequence>
<protein>
    <submittedName>
        <fullName evidence="6">Uncharacterized protein</fullName>
    </submittedName>
</protein>
<feature type="transmembrane region" description="Helical" evidence="5">
    <location>
        <begin position="1474"/>
        <end position="1493"/>
    </location>
</feature>
<accession>A0A8T1U432</accession>
<dbReference type="Proteomes" id="UP000688947">
    <property type="component" value="Unassembled WGS sequence"/>
</dbReference>
<dbReference type="GO" id="GO:0016020">
    <property type="term" value="C:membrane"/>
    <property type="evidence" value="ECO:0007669"/>
    <property type="project" value="UniProtKB-SubCell"/>
</dbReference>
<feature type="transmembrane region" description="Helical" evidence="5">
    <location>
        <begin position="1257"/>
        <end position="1281"/>
    </location>
</feature>
<dbReference type="PANTHER" id="PTHR22538:SF1">
    <property type="entry name" value="VWFD DOMAIN-CONTAINING PROTEIN"/>
    <property type="match status" value="1"/>
</dbReference>
<keyword evidence="2 5" id="KW-0812">Transmembrane</keyword>
<feature type="transmembrane region" description="Helical" evidence="5">
    <location>
        <begin position="1230"/>
        <end position="1250"/>
    </location>
</feature>
<keyword evidence="4 5" id="KW-0472">Membrane</keyword>
<evidence type="ECO:0000256" key="5">
    <source>
        <dbReference type="SAM" id="Phobius"/>
    </source>
</evidence>
<comment type="subcellular location">
    <subcellularLocation>
        <location evidence="1">Membrane</location>
        <topology evidence="1">Multi-pass membrane protein</topology>
    </subcellularLocation>
</comment>
<feature type="transmembrane region" description="Helical" evidence="5">
    <location>
        <begin position="1309"/>
        <end position="1327"/>
    </location>
</feature>
<dbReference type="VEuPathDB" id="FungiDB:PC110_g7636"/>
<dbReference type="InterPro" id="IPR002293">
    <property type="entry name" value="AA/rel_permease1"/>
</dbReference>
<gene>
    <name evidence="6" type="ORF">JG687_00013302</name>
</gene>
<dbReference type="VEuPathDB" id="FungiDB:PC110_g7637"/>
<reference evidence="6" key="1">
    <citation type="submission" date="2021-01" db="EMBL/GenBank/DDBJ databases">
        <title>Phytophthora aleatoria, a newly-described species from Pinus radiata is distinct from Phytophthora cactorum isolates based on comparative genomics.</title>
        <authorList>
            <person name="Mcdougal R."/>
            <person name="Panda P."/>
            <person name="Williams N."/>
            <person name="Studholme D.J."/>
        </authorList>
    </citation>
    <scope>NUCLEOTIDE SEQUENCE</scope>
    <source>
        <strain evidence="6">NZFS 3830</strain>
    </source>
</reference>
<feature type="transmembrane region" description="Helical" evidence="5">
    <location>
        <begin position="1404"/>
        <end position="1423"/>
    </location>
</feature>
<feature type="non-terminal residue" evidence="6">
    <location>
        <position position="1724"/>
    </location>
</feature>
<feature type="transmembrane region" description="Helical" evidence="5">
    <location>
        <begin position="1449"/>
        <end position="1468"/>
    </location>
</feature>